<proteinExistence type="predicted"/>
<dbReference type="Proteomes" id="UP000184383">
    <property type="component" value="Unassembled WGS sequence"/>
</dbReference>
<dbReference type="STRING" id="1073089.A0A1L9RRC8"/>
<evidence type="ECO:0000313" key="1">
    <source>
        <dbReference type="EMBL" id="OJJ37479.1"/>
    </source>
</evidence>
<keyword evidence="2" id="KW-1185">Reference proteome</keyword>
<protein>
    <submittedName>
        <fullName evidence="1">Uncharacterized protein</fullName>
    </submittedName>
</protein>
<organism evidence="1 2">
    <name type="scientific">Aspergillus wentii DTO 134E9</name>
    <dbReference type="NCBI Taxonomy" id="1073089"/>
    <lineage>
        <taxon>Eukaryota</taxon>
        <taxon>Fungi</taxon>
        <taxon>Dikarya</taxon>
        <taxon>Ascomycota</taxon>
        <taxon>Pezizomycotina</taxon>
        <taxon>Eurotiomycetes</taxon>
        <taxon>Eurotiomycetidae</taxon>
        <taxon>Eurotiales</taxon>
        <taxon>Aspergillaceae</taxon>
        <taxon>Aspergillus</taxon>
        <taxon>Aspergillus subgen. Cremei</taxon>
    </lineage>
</organism>
<dbReference type="OrthoDB" id="5273847at2759"/>
<dbReference type="VEuPathDB" id="FungiDB:ASPWEDRAFT_39173"/>
<dbReference type="RefSeq" id="XP_040691155.1">
    <property type="nucleotide sequence ID" value="XM_040835049.1"/>
</dbReference>
<dbReference type="GeneID" id="63750897"/>
<dbReference type="EMBL" id="KV878211">
    <property type="protein sequence ID" value="OJJ37479.1"/>
    <property type="molecule type" value="Genomic_DNA"/>
</dbReference>
<evidence type="ECO:0000313" key="2">
    <source>
        <dbReference type="Proteomes" id="UP000184383"/>
    </source>
</evidence>
<dbReference type="AlphaFoldDB" id="A0A1L9RRC8"/>
<accession>A0A1L9RRC8</accession>
<name>A0A1L9RRC8_ASPWE</name>
<gene>
    <name evidence="1" type="ORF">ASPWEDRAFT_39173</name>
</gene>
<sequence length="99" mass="11327">MWGALRWLRDAYLARFPGKRGLRPLDFRGRVLQHYHNASWRNMHVERIDITPFLSGIVVSVLRDTIDVCITGMEFISDDHPSLMLGYSTPGAKPATKET</sequence>
<reference evidence="2" key="1">
    <citation type="journal article" date="2017" name="Genome Biol.">
        <title>Comparative genomics reveals high biological diversity and specific adaptations in the industrially and medically important fungal genus Aspergillus.</title>
        <authorList>
            <person name="de Vries R.P."/>
            <person name="Riley R."/>
            <person name="Wiebenga A."/>
            <person name="Aguilar-Osorio G."/>
            <person name="Amillis S."/>
            <person name="Uchima C.A."/>
            <person name="Anderluh G."/>
            <person name="Asadollahi M."/>
            <person name="Askin M."/>
            <person name="Barry K."/>
            <person name="Battaglia E."/>
            <person name="Bayram O."/>
            <person name="Benocci T."/>
            <person name="Braus-Stromeyer S.A."/>
            <person name="Caldana C."/>
            <person name="Canovas D."/>
            <person name="Cerqueira G.C."/>
            <person name="Chen F."/>
            <person name="Chen W."/>
            <person name="Choi C."/>
            <person name="Clum A."/>
            <person name="Dos Santos R.A."/>
            <person name="Damasio A.R."/>
            <person name="Diallinas G."/>
            <person name="Emri T."/>
            <person name="Fekete E."/>
            <person name="Flipphi M."/>
            <person name="Freyberg S."/>
            <person name="Gallo A."/>
            <person name="Gournas C."/>
            <person name="Habgood R."/>
            <person name="Hainaut M."/>
            <person name="Harispe M.L."/>
            <person name="Henrissat B."/>
            <person name="Hilden K.S."/>
            <person name="Hope R."/>
            <person name="Hossain A."/>
            <person name="Karabika E."/>
            <person name="Karaffa L."/>
            <person name="Karanyi Z."/>
            <person name="Krasevec N."/>
            <person name="Kuo A."/>
            <person name="Kusch H."/>
            <person name="LaButti K."/>
            <person name="Lagendijk E.L."/>
            <person name="Lapidus A."/>
            <person name="Levasseur A."/>
            <person name="Lindquist E."/>
            <person name="Lipzen A."/>
            <person name="Logrieco A.F."/>
            <person name="MacCabe A."/>
            <person name="Maekelae M.R."/>
            <person name="Malavazi I."/>
            <person name="Melin P."/>
            <person name="Meyer V."/>
            <person name="Mielnichuk N."/>
            <person name="Miskei M."/>
            <person name="Molnar A.P."/>
            <person name="Mule G."/>
            <person name="Ngan C.Y."/>
            <person name="Orejas M."/>
            <person name="Orosz E."/>
            <person name="Ouedraogo J.P."/>
            <person name="Overkamp K.M."/>
            <person name="Park H.-S."/>
            <person name="Perrone G."/>
            <person name="Piumi F."/>
            <person name="Punt P.J."/>
            <person name="Ram A.F."/>
            <person name="Ramon A."/>
            <person name="Rauscher S."/>
            <person name="Record E."/>
            <person name="Riano-Pachon D.M."/>
            <person name="Robert V."/>
            <person name="Roehrig J."/>
            <person name="Ruller R."/>
            <person name="Salamov A."/>
            <person name="Salih N.S."/>
            <person name="Samson R.A."/>
            <person name="Sandor E."/>
            <person name="Sanguinetti M."/>
            <person name="Schuetze T."/>
            <person name="Sepcic K."/>
            <person name="Shelest E."/>
            <person name="Sherlock G."/>
            <person name="Sophianopoulou V."/>
            <person name="Squina F.M."/>
            <person name="Sun H."/>
            <person name="Susca A."/>
            <person name="Todd R.B."/>
            <person name="Tsang A."/>
            <person name="Unkles S.E."/>
            <person name="van de Wiele N."/>
            <person name="van Rossen-Uffink D."/>
            <person name="Oliveira J.V."/>
            <person name="Vesth T.C."/>
            <person name="Visser J."/>
            <person name="Yu J.-H."/>
            <person name="Zhou M."/>
            <person name="Andersen M.R."/>
            <person name="Archer D.B."/>
            <person name="Baker S.E."/>
            <person name="Benoit I."/>
            <person name="Brakhage A.A."/>
            <person name="Braus G.H."/>
            <person name="Fischer R."/>
            <person name="Frisvad J.C."/>
            <person name="Goldman G.H."/>
            <person name="Houbraken J."/>
            <person name="Oakley B."/>
            <person name="Pocsi I."/>
            <person name="Scazzocchio C."/>
            <person name="Seiboth B."/>
            <person name="vanKuyk P.A."/>
            <person name="Wortman J."/>
            <person name="Dyer P.S."/>
            <person name="Grigoriev I.V."/>
        </authorList>
    </citation>
    <scope>NUCLEOTIDE SEQUENCE [LARGE SCALE GENOMIC DNA]</scope>
    <source>
        <strain evidence="2">DTO 134E9</strain>
    </source>
</reference>